<protein>
    <submittedName>
        <fullName evidence="2">Peptide synthetase</fullName>
    </submittedName>
</protein>
<keyword evidence="3" id="KW-1185">Reference proteome</keyword>
<evidence type="ECO:0000313" key="2">
    <source>
        <dbReference type="EMBL" id="RFU84400.1"/>
    </source>
</evidence>
<gene>
    <name evidence="2" type="ORF">DY218_22315</name>
</gene>
<dbReference type="Proteomes" id="UP000263094">
    <property type="component" value="Unassembled WGS sequence"/>
</dbReference>
<feature type="region of interest" description="Disordered" evidence="1">
    <location>
        <begin position="1"/>
        <end position="32"/>
    </location>
</feature>
<feature type="compositionally biased region" description="Polar residues" evidence="1">
    <location>
        <begin position="1"/>
        <end position="18"/>
    </location>
</feature>
<proteinExistence type="predicted"/>
<dbReference type="RefSeq" id="WP_128557891.1">
    <property type="nucleotide sequence ID" value="NZ_QUAK01000120.1"/>
</dbReference>
<reference evidence="2 3" key="1">
    <citation type="submission" date="2018-08" db="EMBL/GenBank/DDBJ databases">
        <title>Isolation, diversity and antifungal activity of Actinobacteria from wheat.</title>
        <authorList>
            <person name="Han C."/>
        </authorList>
    </citation>
    <scope>NUCLEOTIDE SEQUENCE [LARGE SCALE GENOMIC DNA]</scope>
    <source>
        <strain evidence="2 3">NEAU-YY421</strain>
    </source>
</reference>
<name>A0A372M1D7_9ACTN</name>
<comment type="caution">
    <text evidence="2">The sequence shown here is derived from an EMBL/GenBank/DDBJ whole genome shotgun (WGS) entry which is preliminary data.</text>
</comment>
<sequence>MSRLPSSVQRDLSPPQHTEVSERPCQPEETTPYPVTRILGELAADPNSVLKAYTANAAFRAATAEELTTPDNPFRRPVRPDDLAWLDYAPVLPAERQLLLSGLLGHRMLRNVYDAENALLPGRADAAAAADGKQFRSYENRLLGMLARPVLENHLFAHLDDDRTELAEPTVGAVQDVVREYCERRTAEPHRAFATAAGRKDARSAATFLLIQSGVFLPAVHHAIGRGALAETTLAHPGLQAALEEIRRGWVLAAPDYRSMFEDAGLTSSPAAYWQFSLGTSLARGNHLLGLALAGDRLPEFLGAVTHLLVDLAASAAPLRDALRDALDLGAAYFDKVAAIGPQEAAALVERFLGPLPERFGDNVVTSFHRGFADAARIAARWDDDLTEQLVWADRIEDYKTAAEGIQHKLVTENIEVDLDTFVETHEETSTTHVHDEHRLVMVESGQMHFWNNVTHRIALSEGDKLLIPTSRLHGSVVLSGTCVYHQPIIPEEMFREFVTD</sequence>
<evidence type="ECO:0000313" key="3">
    <source>
        <dbReference type="Proteomes" id="UP000263094"/>
    </source>
</evidence>
<dbReference type="OrthoDB" id="3444510at2"/>
<evidence type="ECO:0000256" key="1">
    <source>
        <dbReference type="SAM" id="MobiDB-lite"/>
    </source>
</evidence>
<dbReference type="AlphaFoldDB" id="A0A372M1D7"/>
<organism evidence="2 3">
    <name type="scientific">Streptomyces triticagri</name>
    <dbReference type="NCBI Taxonomy" id="2293568"/>
    <lineage>
        <taxon>Bacteria</taxon>
        <taxon>Bacillati</taxon>
        <taxon>Actinomycetota</taxon>
        <taxon>Actinomycetes</taxon>
        <taxon>Kitasatosporales</taxon>
        <taxon>Streptomycetaceae</taxon>
        <taxon>Streptomyces</taxon>
    </lineage>
</organism>
<accession>A0A372M1D7</accession>
<dbReference type="EMBL" id="QUAK01000120">
    <property type="protein sequence ID" value="RFU84400.1"/>
    <property type="molecule type" value="Genomic_DNA"/>
</dbReference>